<comment type="function">
    <text evidence="17">Catalyzes quinol oxidation with the concomitant reduction of oxygen to water. Subunit II transfers the electrons from a quinol to the binuclear center of the catalytic subunit I.</text>
</comment>
<sequence length="337" mass="37844">MNKPKRLRQMGFWLVAMIASVLLSGCGSEYIVLNPKGPVAETQYNLIMISVILCAVIVIPVLAITAYIVYRYRDKPDNKAPYQPNWSHNTTLEVIWWGIPVVIIAILGFFTVRDTYALVKPPHTETKPITIQVTSLDWKWMFTYPEQNIATVNYVPIPAGVPVQFEITSDAPMNSFWVPQLAGQTYSMPGMAMGLWMQANEPGEYFGSGANFTGKGFAHMNFKVIAKTQEDFDKWVQEVKGTAPKMSKEDYEKLAEPGTSDRLTYSAFPEGLFEEIVKKYGHGHHHPGGMNHYKNNEEPSTEPNHAEHDMSGMNMDHAPMQLNQSGTNTDSGNILNH</sequence>
<evidence type="ECO:0000256" key="12">
    <source>
        <dbReference type="ARBA" id="ARBA00022989"/>
    </source>
</evidence>
<evidence type="ECO:0000256" key="6">
    <source>
        <dbReference type="ARBA" id="ARBA00022475"/>
    </source>
</evidence>
<keyword evidence="7 17" id="KW-0679">Respiratory chain</keyword>
<proteinExistence type="inferred from homology"/>
<dbReference type="SUPFAM" id="SSF81464">
    <property type="entry name" value="Cytochrome c oxidase subunit II-like, transmembrane region"/>
    <property type="match status" value="1"/>
</dbReference>
<evidence type="ECO:0000313" key="23">
    <source>
        <dbReference type="EMBL" id="USG64559.1"/>
    </source>
</evidence>
<dbReference type="InterPro" id="IPR002429">
    <property type="entry name" value="CcO_II-like_C"/>
</dbReference>
<organism evidence="23 24">
    <name type="scientific">Brevibacillus ruminantium</name>
    <dbReference type="NCBI Taxonomy" id="2950604"/>
    <lineage>
        <taxon>Bacteria</taxon>
        <taxon>Bacillati</taxon>
        <taxon>Bacillota</taxon>
        <taxon>Bacilli</taxon>
        <taxon>Bacillales</taxon>
        <taxon>Paenibacillaceae</taxon>
        <taxon>Brevibacillus</taxon>
    </lineage>
</organism>
<evidence type="ECO:0000256" key="2">
    <source>
        <dbReference type="ARBA" id="ARBA00004651"/>
    </source>
</evidence>
<dbReference type="InterPro" id="IPR045187">
    <property type="entry name" value="CcO_II"/>
</dbReference>
<evidence type="ECO:0000256" key="7">
    <source>
        <dbReference type="ARBA" id="ARBA00022660"/>
    </source>
</evidence>
<evidence type="ECO:0000256" key="16">
    <source>
        <dbReference type="ARBA" id="ARBA00024688"/>
    </source>
</evidence>
<keyword evidence="24" id="KW-1185">Reference proteome</keyword>
<dbReference type="PROSITE" id="PS50857">
    <property type="entry name" value="COX2_CUA"/>
    <property type="match status" value="1"/>
</dbReference>
<evidence type="ECO:0000256" key="13">
    <source>
        <dbReference type="ARBA" id="ARBA00023002"/>
    </source>
</evidence>
<dbReference type="InterPro" id="IPR006332">
    <property type="entry name" value="QoxA"/>
</dbReference>
<evidence type="ECO:0000256" key="18">
    <source>
        <dbReference type="RuleBase" id="RU000456"/>
    </source>
</evidence>
<dbReference type="InterPro" id="IPR006333">
    <property type="entry name" value="Cyt_o_ubiquinol_oxidase_su2"/>
</dbReference>
<keyword evidence="14" id="KW-0186">Copper</keyword>
<dbReference type="NCBIfam" id="TIGR02866">
    <property type="entry name" value="CoxB"/>
    <property type="match status" value="1"/>
</dbReference>
<evidence type="ECO:0000256" key="20">
    <source>
        <dbReference type="SAM" id="Phobius"/>
    </source>
</evidence>
<comment type="similarity">
    <text evidence="3 17 18">Belongs to the cytochrome c oxidase subunit 2 family.</text>
</comment>
<feature type="domain" description="Cytochrome oxidase subunit II copper A binding" evidence="21">
    <location>
        <begin position="126"/>
        <end position="238"/>
    </location>
</feature>
<dbReference type="InterPro" id="IPR011759">
    <property type="entry name" value="Cyt_c_oxidase_su2_TM_dom"/>
</dbReference>
<evidence type="ECO:0000256" key="19">
    <source>
        <dbReference type="SAM" id="MobiDB-lite"/>
    </source>
</evidence>
<dbReference type="PROSITE" id="PS50999">
    <property type="entry name" value="COX2_TM"/>
    <property type="match status" value="1"/>
</dbReference>
<keyword evidence="10" id="KW-0732">Signal</keyword>
<dbReference type="RefSeq" id="WP_251871671.1">
    <property type="nucleotide sequence ID" value="NZ_CP098755.1"/>
</dbReference>
<keyword evidence="11 17" id="KW-0249">Electron transport</keyword>
<evidence type="ECO:0000256" key="14">
    <source>
        <dbReference type="ARBA" id="ARBA00023008"/>
    </source>
</evidence>
<keyword evidence="13 17" id="KW-0560">Oxidoreductase</keyword>
<dbReference type="PANTHER" id="PTHR22888:SF18">
    <property type="entry name" value="CYTOCHROME BO(3) UBIQUINOL OXIDASE SUBUNIT 2"/>
    <property type="match status" value="1"/>
</dbReference>
<feature type="compositionally biased region" description="Polar residues" evidence="19">
    <location>
        <begin position="321"/>
        <end position="337"/>
    </location>
</feature>
<evidence type="ECO:0000256" key="5">
    <source>
        <dbReference type="ARBA" id="ARBA00022448"/>
    </source>
</evidence>
<evidence type="ECO:0000256" key="9">
    <source>
        <dbReference type="ARBA" id="ARBA00022723"/>
    </source>
</evidence>
<evidence type="ECO:0000256" key="8">
    <source>
        <dbReference type="ARBA" id="ARBA00022692"/>
    </source>
</evidence>
<dbReference type="InterPro" id="IPR008972">
    <property type="entry name" value="Cupredoxin"/>
</dbReference>
<evidence type="ECO:0000256" key="1">
    <source>
        <dbReference type="ARBA" id="ARBA00000725"/>
    </source>
</evidence>
<dbReference type="CDD" id="cd04212">
    <property type="entry name" value="CuRO_UO_II"/>
    <property type="match status" value="1"/>
</dbReference>
<dbReference type="PROSITE" id="PS51257">
    <property type="entry name" value="PROKAR_LIPOPROTEIN"/>
    <property type="match status" value="1"/>
</dbReference>
<keyword evidence="5 17" id="KW-0813">Transport</keyword>
<dbReference type="Gene3D" id="2.60.40.420">
    <property type="entry name" value="Cupredoxins - blue copper proteins"/>
    <property type="match status" value="1"/>
</dbReference>
<dbReference type="EMBL" id="CP098755">
    <property type="protein sequence ID" value="USG64559.1"/>
    <property type="molecule type" value="Genomic_DNA"/>
</dbReference>
<comment type="catalytic activity">
    <reaction evidence="1 17">
        <text>2 a quinol + O2 = 2 a quinone + 2 H2O</text>
        <dbReference type="Rhea" id="RHEA:55376"/>
        <dbReference type="ChEBI" id="CHEBI:15377"/>
        <dbReference type="ChEBI" id="CHEBI:15379"/>
        <dbReference type="ChEBI" id="CHEBI:24646"/>
        <dbReference type="ChEBI" id="CHEBI:132124"/>
    </reaction>
</comment>
<feature type="transmembrane region" description="Helical" evidence="20">
    <location>
        <begin position="44"/>
        <end position="70"/>
    </location>
</feature>
<evidence type="ECO:0000256" key="17">
    <source>
        <dbReference type="PIRNR" id="PIRNR000292"/>
    </source>
</evidence>
<dbReference type="PANTHER" id="PTHR22888">
    <property type="entry name" value="CYTOCHROME C OXIDASE, SUBUNIT II"/>
    <property type="match status" value="1"/>
</dbReference>
<dbReference type="EC" id="1.10.3.-" evidence="17"/>
<dbReference type="InterPro" id="IPR014222">
    <property type="entry name" value="Cyt_c_oxidase_su2"/>
</dbReference>
<evidence type="ECO:0000256" key="4">
    <source>
        <dbReference type="ARBA" id="ARBA00016131"/>
    </source>
</evidence>
<comment type="function">
    <text evidence="16">Subunits I and II form the functional core of the enzyme complex. Electrons originating in cytochrome c are transferred via heme a and Cu(A) to the binuclear center formed by heme a3 and Cu(B).</text>
</comment>
<dbReference type="Pfam" id="PF02790">
    <property type="entry name" value="COX2_TM"/>
    <property type="match status" value="1"/>
</dbReference>
<evidence type="ECO:0000259" key="22">
    <source>
        <dbReference type="PROSITE" id="PS50999"/>
    </source>
</evidence>
<keyword evidence="9" id="KW-0479">Metal-binding</keyword>
<feature type="transmembrane region" description="Helical" evidence="20">
    <location>
        <begin position="91"/>
        <end position="112"/>
    </location>
</feature>
<dbReference type="PIRSF" id="PIRSF000292">
    <property type="entry name" value="Ubi_od_II"/>
    <property type="match status" value="1"/>
</dbReference>
<evidence type="ECO:0000256" key="10">
    <source>
        <dbReference type="ARBA" id="ARBA00022729"/>
    </source>
</evidence>
<keyword evidence="12 20" id="KW-1133">Transmembrane helix</keyword>
<dbReference type="NCBIfam" id="TIGR01432">
    <property type="entry name" value="QOXA"/>
    <property type="match status" value="1"/>
</dbReference>
<comment type="subcellular location">
    <subcellularLocation>
        <location evidence="2 18">Cell membrane</location>
        <topology evidence="2 18">Multi-pass membrane protein</topology>
    </subcellularLocation>
</comment>
<dbReference type="Gene3D" id="1.10.287.90">
    <property type="match status" value="1"/>
</dbReference>
<evidence type="ECO:0000259" key="21">
    <source>
        <dbReference type="PROSITE" id="PS50857"/>
    </source>
</evidence>
<evidence type="ECO:0000256" key="3">
    <source>
        <dbReference type="ARBA" id="ARBA00007866"/>
    </source>
</evidence>
<keyword evidence="8 18" id="KW-0812">Transmembrane</keyword>
<feature type="domain" description="Cytochrome oxidase subunit II transmembrane region profile" evidence="22">
    <location>
        <begin position="24"/>
        <end position="122"/>
    </location>
</feature>
<name>A0ABY4WCT2_9BACL</name>
<dbReference type="Proteomes" id="UP001056500">
    <property type="component" value="Chromosome"/>
</dbReference>
<gene>
    <name evidence="23" type="primary">qoxA</name>
    <name evidence="23" type="ORF">NDK47_20775</name>
</gene>
<evidence type="ECO:0000256" key="15">
    <source>
        <dbReference type="ARBA" id="ARBA00023136"/>
    </source>
</evidence>
<dbReference type="SUPFAM" id="SSF49503">
    <property type="entry name" value="Cupredoxins"/>
    <property type="match status" value="1"/>
</dbReference>
<protein>
    <recommendedName>
        <fullName evidence="4 17">Quinol oxidase subunit 2</fullName>
        <ecNumber evidence="17">1.10.3.-</ecNumber>
    </recommendedName>
</protein>
<dbReference type="Pfam" id="PF00116">
    <property type="entry name" value="COX2"/>
    <property type="match status" value="1"/>
</dbReference>
<evidence type="ECO:0000256" key="11">
    <source>
        <dbReference type="ARBA" id="ARBA00022982"/>
    </source>
</evidence>
<reference evidence="23" key="1">
    <citation type="submission" date="2022-06" db="EMBL/GenBank/DDBJ databases">
        <title>Genome sequencing of Brevibacillus sp. BB3-R1.</title>
        <authorList>
            <person name="Heo J."/>
            <person name="Lee D."/>
            <person name="Won M."/>
            <person name="Han B.-H."/>
            <person name="Hong S.-B."/>
            <person name="Kwon S.-W."/>
        </authorList>
    </citation>
    <scope>NUCLEOTIDE SEQUENCE</scope>
    <source>
        <strain evidence="23">BB3-R1</strain>
    </source>
</reference>
<dbReference type="InterPro" id="IPR034227">
    <property type="entry name" value="CuRO_UO_II"/>
</dbReference>
<evidence type="ECO:0000313" key="24">
    <source>
        <dbReference type="Proteomes" id="UP001056500"/>
    </source>
</evidence>
<feature type="region of interest" description="Disordered" evidence="19">
    <location>
        <begin position="283"/>
        <end position="337"/>
    </location>
</feature>
<dbReference type="InterPro" id="IPR036257">
    <property type="entry name" value="Cyt_c_oxidase_su2_TM_sf"/>
</dbReference>
<accession>A0ABY4WCT2</accession>
<keyword evidence="6 17" id="KW-1003">Cell membrane</keyword>
<keyword evidence="15 17" id="KW-0472">Membrane</keyword>